<comment type="subunit">
    <text evidence="4">Part of the 30S ribosomal subunit. Forms a tight heterodimer with protein bS6.</text>
</comment>
<evidence type="ECO:0000256" key="1">
    <source>
        <dbReference type="ARBA" id="ARBA00005589"/>
    </source>
</evidence>
<dbReference type="PANTHER" id="PTHR13479">
    <property type="entry name" value="30S RIBOSOMAL PROTEIN S18"/>
    <property type="match status" value="1"/>
</dbReference>
<sequence length="89" mass="10267">MSPYHSKGNNGFSESRNGFKKVKVCKLCARKEKIDYKNIQFLSKFINDRGKILPRKATGLCEKHQKEVARAIKTARQIALLPYVDENLR</sequence>
<evidence type="ECO:0000313" key="6">
    <source>
        <dbReference type="EMBL" id="KUK86223.1"/>
    </source>
</evidence>
<proteinExistence type="inferred from homology"/>
<dbReference type="NCBIfam" id="TIGR00165">
    <property type="entry name" value="S18"/>
    <property type="match status" value="1"/>
</dbReference>
<evidence type="ECO:0000256" key="5">
    <source>
        <dbReference type="RuleBase" id="RU003910"/>
    </source>
</evidence>
<dbReference type="GO" id="GO:0070181">
    <property type="term" value="F:small ribosomal subunit rRNA binding"/>
    <property type="evidence" value="ECO:0007669"/>
    <property type="project" value="TreeGrafter"/>
</dbReference>
<dbReference type="InterPro" id="IPR036870">
    <property type="entry name" value="Ribosomal_bS18_sf"/>
</dbReference>
<keyword evidence="2 4" id="KW-0689">Ribosomal protein</keyword>
<keyword evidence="3 4" id="KW-0687">Ribonucleoprotein</keyword>
<dbReference type="Gene3D" id="4.10.640.10">
    <property type="entry name" value="Ribosomal protein S18"/>
    <property type="match status" value="1"/>
</dbReference>
<protein>
    <recommendedName>
        <fullName evidence="4">Small ribosomal subunit protein bS18</fullName>
    </recommendedName>
</protein>
<dbReference type="AlphaFoldDB" id="A0A101I008"/>
<reference evidence="7" key="1">
    <citation type="journal article" date="2015" name="MBio">
        <title>Genome-Resolved Metagenomic Analysis Reveals Roles for Candidate Phyla and Other Microbial Community Members in Biogeochemical Transformations in Oil Reservoirs.</title>
        <authorList>
            <person name="Hu P."/>
            <person name="Tom L."/>
            <person name="Singh A."/>
            <person name="Thomas B.C."/>
            <person name="Baker B.J."/>
            <person name="Piceno Y.M."/>
            <person name="Andersen G.L."/>
            <person name="Banfield J.F."/>
        </authorList>
    </citation>
    <scope>NUCLEOTIDE SEQUENCE [LARGE SCALE GENOMIC DNA]</scope>
</reference>
<evidence type="ECO:0000256" key="4">
    <source>
        <dbReference type="HAMAP-Rule" id="MF_00270"/>
    </source>
</evidence>
<dbReference type="Pfam" id="PF01084">
    <property type="entry name" value="Ribosomal_S18"/>
    <property type="match status" value="1"/>
</dbReference>
<comment type="caution">
    <text evidence="6">The sequence shown here is derived from an EMBL/GenBank/DDBJ whole genome shotgun (WGS) entry which is preliminary data.</text>
</comment>
<comment type="function">
    <text evidence="4">Binds as a heterodimer with protein bS6 to the central domain of the 16S rRNA, where it helps stabilize the platform of the 30S subunit.</text>
</comment>
<dbReference type="GO" id="GO:0003735">
    <property type="term" value="F:structural constituent of ribosome"/>
    <property type="evidence" value="ECO:0007669"/>
    <property type="project" value="InterPro"/>
</dbReference>
<dbReference type="PRINTS" id="PR00974">
    <property type="entry name" value="RIBOSOMALS18"/>
</dbReference>
<dbReference type="GO" id="GO:0022627">
    <property type="term" value="C:cytosolic small ribosomal subunit"/>
    <property type="evidence" value="ECO:0007669"/>
    <property type="project" value="TreeGrafter"/>
</dbReference>
<dbReference type="EMBL" id="LGGX01000025">
    <property type="protein sequence ID" value="KUK86223.1"/>
    <property type="molecule type" value="Genomic_DNA"/>
</dbReference>
<evidence type="ECO:0000256" key="2">
    <source>
        <dbReference type="ARBA" id="ARBA00022980"/>
    </source>
</evidence>
<evidence type="ECO:0000313" key="7">
    <source>
        <dbReference type="Proteomes" id="UP000053467"/>
    </source>
</evidence>
<dbReference type="GO" id="GO:0006412">
    <property type="term" value="P:translation"/>
    <property type="evidence" value="ECO:0007669"/>
    <property type="project" value="UniProtKB-UniRule"/>
</dbReference>
<accession>A0A101I008</accession>
<dbReference type="Proteomes" id="UP000053467">
    <property type="component" value="Unassembled WGS sequence"/>
</dbReference>
<comment type="similarity">
    <text evidence="1 4 5">Belongs to the bacterial ribosomal protein bS18 family.</text>
</comment>
<keyword evidence="4" id="KW-0699">rRNA-binding</keyword>
<dbReference type="InterPro" id="IPR001648">
    <property type="entry name" value="Ribosomal_bS18"/>
</dbReference>
<keyword evidence="4" id="KW-0694">RNA-binding</keyword>
<dbReference type="SUPFAM" id="SSF46911">
    <property type="entry name" value="Ribosomal protein S18"/>
    <property type="match status" value="1"/>
</dbReference>
<organism evidence="6 7">
    <name type="scientific">candidate division TA06 bacterium 34_109</name>
    <dbReference type="NCBI Taxonomy" id="1635277"/>
    <lineage>
        <taxon>Bacteria</taxon>
        <taxon>Bacteria division TA06</taxon>
    </lineage>
</organism>
<gene>
    <name evidence="4" type="primary">rpsR</name>
    <name evidence="6" type="ORF">XE03_1654</name>
</gene>
<evidence type="ECO:0000256" key="3">
    <source>
        <dbReference type="ARBA" id="ARBA00023274"/>
    </source>
</evidence>
<name>A0A101I008_UNCT6</name>
<dbReference type="HAMAP" id="MF_00270">
    <property type="entry name" value="Ribosomal_bS18"/>
    <property type="match status" value="1"/>
</dbReference>
<dbReference type="PANTHER" id="PTHR13479:SF40">
    <property type="entry name" value="SMALL RIBOSOMAL SUBUNIT PROTEIN BS18M"/>
    <property type="match status" value="1"/>
</dbReference>